<reference evidence="2" key="1">
    <citation type="submission" date="2022-11" db="UniProtKB">
        <authorList>
            <consortium name="WormBaseParasite"/>
        </authorList>
    </citation>
    <scope>IDENTIFICATION</scope>
</reference>
<keyword evidence="1" id="KW-1185">Reference proteome</keyword>
<organism evidence="1 2">
    <name type="scientific">Romanomermis culicivorax</name>
    <name type="common">Nematode worm</name>
    <dbReference type="NCBI Taxonomy" id="13658"/>
    <lineage>
        <taxon>Eukaryota</taxon>
        <taxon>Metazoa</taxon>
        <taxon>Ecdysozoa</taxon>
        <taxon>Nematoda</taxon>
        <taxon>Enoplea</taxon>
        <taxon>Dorylaimia</taxon>
        <taxon>Mermithida</taxon>
        <taxon>Mermithoidea</taxon>
        <taxon>Mermithidae</taxon>
        <taxon>Romanomermis</taxon>
    </lineage>
</organism>
<name>A0A915IH32_ROMCU</name>
<protein>
    <submittedName>
        <fullName evidence="2">Uncharacterized protein</fullName>
    </submittedName>
</protein>
<evidence type="ECO:0000313" key="2">
    <source>
        <dbReference type="WBParaSite" id="nRc.2.0.1.t13481-RA"/>
    </source>
</evidence>
<sequence length="87" mass="10373">MMMGPMANHARDLGLCWENLELNGLFTDFHLVDVHKYQCDYDVTGLEDQNFVEEKDITKKQLFKIYHMMQQELKRGFRVNKENGMED</sequence>
<dbReference type="Proteomes" id="UP000887565">
    <property type="component" value="Unplaced"/>
</dbReference>
<dbReference type="WBParaSite" id="nRc.2.0.1.t13481-RA">
    <property type="protein sequence ID" value="nRc.2.0.1.t13481-RA"/>
    <property type="gene ID" value="nRc.2.0.1.g13481"/>
</dbReference>
<dbReference type="AlphaFoldDB" id="A0A915IH32"/>
<accession>A0A915IH32</accession>
<proteinExistence type="predicted"/>
<evidence type="ECO:0000313" key="1">
    <source>
        <dbReference type="Proteomes" id="UP000887565"/>
    </source>
</evidence>